<protein>
    <submittedName>
        <fullName evidence="2">Uncharacterized protein</fullName>
    </submittedName>
</protein>
<dbReference type="AlphaFoldDB" id="A0A2N9P8T5"/>
<keyword evidence="1" id="KW-1133">Transmembrane helix</keyword>
<keyword evidence="1" id="KW-0472">Membrane</keyword>
<accession>A0A2N9P8T5</accession>
<gene>
    <name evidence="2" type="ORF">FLACOL_00718</name>
</gene>
<name>A0A2N9P8T5_9FLAO</name>
<proteinExistence type="predicted"/>
<reference evidence="2 3" key="1">
    <citation type="submission" date="2018-02" db="EMBL/GenBank/DDBJ databases">
        <authorList>
            <person name="Cohen D.B."/>
            <person name="Kent A.D."/>
        </authorList>
    </citation>
    <scope>NUCLEOTIDE SEQUENCE [LARGE SCALE GENOMIC DNA]</scope>
    <source>
        <strain evidence="2">CIP109753</strain>
    </source>
</reference>
<keyword evidence="1" id="KW-0812">Transmembrane</keyword>
<organism evidence="2 3">
    <name type="scientific">Flavobacterium columnare</name>
    <dbReference type="NCBI Taxonomy" id="996"/>
    <lineage>
        <taxon>Bacteria</taxon>
        <taxon>Pseudomonadati</taxon>
        <taxon>Bacteroidota</taxon>
        <taxon>Flavobacteriia</taxon>
        <taxon>Flavobacteriales</taxon>
        <taxon>Flavobacteriaceae</taxon>
        <taxon>Flavobacterium</taxon>
    </lineage>
</organism>
<dbReference type="EMBL" id="OLKH01000069">
    <property type="protein sequence ID" value="SPE76729.1"/>
    <property type="molecule type" value="Genomic_DNA"/>
</dbReference>
<evidence type="ECO:0000256" key="1">
    <source>
        <dbReference type="SAM" id="Phobius"/>
    </source>
</evidence>
<feature type="transmembrane region" description="Helical" evidence="1">
    <location>
        <begin position="12"/>
        <end position="32"/>
    </location>
</feature>
<evidence type="ECO:0000313" key="2">
    <source>
        <dbReference type="EMBL" id="SPE76729.1"/>
    </source>
</evidence>
<dbReference type="Proteomes" id="UP000238180">
    <property type="component" value="Unassembled WGS sequence"/>
</dbReference>
<dbReference type="RefSeq" id="WP_105195620.1">
    <property type="nucleotide sequence ID" value="NZ_OLKH01000069.1"/>
</dbReference>
<sequence>MNRNIKKVVIGLVVITILALGFKFLVISWLSFFSNPNRGTLSEKEILLFKALKKEFQIIEIERDSDFEGKNIREDIDTITYKIYLYYDKRFDTLKMENTSKVIFKNLEKLDLNKNIYKYEIVFCKNLYNPIGKKYEHTKVIQKD</sequence>
<evidence type="ECO:0000313" key="3">
    <source>
        <dbReference type="Proteomes" id="UP000238180"/>
    </source>
</evidence>